<organism evidence="1 2">
    <name type="scientific">Phyllobacterium zundukense</name>
    <dbReference type="NCBI Taxonomy" id="1867719"/>
    <lineage>
        <taxon>Bacteria</taxon>
        <taxon>Pseudomonadati</taxon>
        <taxon>Pseudomonadota</taxon>
        <taxon>Alphaproteobacteria</taxon>
        <taxon>Hyphomicrobiales</taxon>
        <taxon>Phyllobacteriaceae</taxon>
        <taxon>Phyllobacterium</taxon>
    </lineage>
</organism>
<protein>
    <submittedName>
        <fullName evidence="1">Uncharacterized protein</fullName>
    </submittedName>
</protein>
<evidence type="ECO:0000313" key="2">
    <source>
        <dbReference type="Proteomes" id="UP001061991"/>
    </source>
</evidence>
<proteinExistence type="predicted"/>
<gene>
    <name evidence="1" type="ORF">N8E88_16090</name>
</gene>
<dbReference type="Proteomes" id="UP001061991">
    <property type="component" value="Chromosome"/>
</dbReference>
<name>A0ACD4D753_9HYPH</name>
<dbReference type="EMBL" id="CP104973">
    <property type="protein sequence ID" value="UXN61579.1"/>
    <property type="molecule type" value="Genomic_DNA"/>
</dbReference>
<keyword evidence="2" id="KW-1185">Reference proteome</keyword>
<evidence type="ECO:0000313" key="1">
    <source>
        <dbReference type="EMBL" id="UXN61579.1"/>
    </source>
</evidence>
<accession>A0ACD4D753</accession>
<sequence length="116" mass="12870">MGPSTTYDPGSMTPKWRNYGVLGAISAGIVVVNLLSWDGEFWAPWPILAIATVAALSWMRTNRQVDQVLTVLTIVGLALTCINLLSWHGTFWAAWPLLAMAVLGSIRWFTRRRAEP</sequence>
<reference evidence="1" key="1">
    <citation type="submission" date="2022-09" db="EMBL/GenBank/DDBJ databases">
        <title>Interaction between co-microsymbionts with complementary sets of symbiotic genes in legume-rhizobium systems.</title>
        <authorList>
            <person name="Safronova V."/>
            <person name="Sazanova A."/>
            <person name="Afonin A."/>
            <person name="Chirak E."/>
        </authorList>
    </citation>
    <scope>NUCLEOTIDE SEQUENCE</scope>
    <source>
        <strain evidence="1">A18/3m</strain>
    </source>
</reference>